<dbReference type="SMART" id="SM00823">
    <property type="entry name" value="PKS_PP"/>
    <property type="match status" value="1"/>
</dbReference>
<dbReference type="PROSITE" id="PS00012">
    <property type="entry name" value="PHOSPHOPANTETHEINE"/>
    <property type="match status" value="1"/>
</dbReference>
<keyword evidence="5" id="KW-1185">Reference proteome</keyword>
<keyword evidence="1" id="KW-0596">Phosphopantetheine</keyword>
<evidence type="ECO:0000313" key="5">
    <source>
        <dbReference type="Proteomes" id="UP001219605"/>
    </source>
</evidence>
<organism evidence="4 5">
    <name type="scientific">Micromonospora cathayae</name>
    <dbReference type="NCBI Taxonomy" id="3028804"/>
    <lineage>
        <taxon>Bacteria</taxon>
        <taxon>Bacillati</taxon>
        <taxon>Actinomycetota</taxon>
        <taxon>Actinomycetes</taxon>
        <taxon>Micromonosporales</taxon>
        <taxon>Micromonosporaceae</taxon>
        <taxon>Micromonospora</taxon>
    </lineage>
</organism>
<feature type="domain" description="Carrier" evidence="3">
    <location>
        <begin position="3"/>
        <end position="81"/>
    </location>
</feature>
<dbReference type="InterPro" id="IPR036736">
    <property type="entry name" value="ACP-like_sf"/>
</dbReference>
<sequence length="84" mass="9178">MTGITLDTLRDILVEAAGADESTGLDGDILDTPFRDLGYDSLALIETAARLRRRYGVEIPDEQVTELDTPRKLLDFVDAAVAAR</sequence>
<reference evidence="4 5" key="1">
    <citation type="submission" date="2023-02" db="EMBL/GenBank/DDBJ databases">
        <authorList>
            <person name="Mo P."/>
        </authorList>
    </citation>
    <scope>NUCLEOTIDE SEQUENCE [LARGE SCALE GENOMIC DNA]</scope>
    <source>
        <strain evidence="4 5">HUAS 3</strain>
    </source>
</reference>
<dbReference type="InterPro" id="IPR020806">
    <property type="entry name" value="PKS_PP-bd"/>
</dbReference>
<accession>A0ABY7ZKQ0</accession>
<name>A0ABY7ZKQ0_9ACTN</name>
<dbReference type="Proteomes" id="UP001219605">
    <property type="component" value="Chromosome"/>
</dbReference>
<keyword evidence="2" id="KW-0597">Phosphoprotein</keyword>
<evidence type="ECO:0000313" key="4">
    <source>
        <dbReference type="EMBL" id="WDZ83572.1"/>
    </source>
</evidence>
<evidence type="ECO:0000256" key="1">
    <source>
        <dbReference type="ARBA" id="ARBA00022450"/>
    </source>
</evidence>
<proteinExistence type="predicted"/>
<protein>
    <submittedName>
        <fullName evidence="4">Acyl carrier protein</fullName>
    </submittedName>
</protein>
<gene>
    <name evidence="4" type="ORF">PVK37_24370</name>
</gene>
<dbReference type="InterPro" id="IPR009081">
    <property type="entry name" value="PP-bd_ACP"/>
</dbReference>
<dbReference type="Pfam" id="PF00550">
    <property type="entry name" value="PP-binding"/>
    <property type="match status" value="1"/>
</dbReference>
<dbReference type="PROSITE" id="PS50075">
    <property type="entry name" value="CARRIER"/>
    <property type="match status" value="1"/>
</dbReference>
<evidence type="ECO:0000259" key="3">
    <source>
        <dbReference type="PROSITE" id="PS50075"/>
    </source>
</evidence>
<dbReference type="Gene3D" id="1.10.1200.10">
    <property type="entry name" value="ACP-like"/>
    <property type="match status" value="1"/>
</dbReference>
<dbReference type="RefSeq" id="WP_275030130.1">
    <property type="nucleotide sequence ID" value="NZ_CP118615.1"/>
</dbReference>
<evidence type="ECO:0000256" key="2">
    <source>
        <dbReference type="ARBA" id="ARBA00022553"/>
    </source>
</evidence>
<dbReference type="InterPro" id="IPR006162">
    <property type="entry name" value="Ppantetheine_attach_site"/>
</dbReference>
<dbReference type="EMBL" id="CP118615">
    <property type="protein sequence ID" value="WDZ83572.1"/>
    <property type="molecule type" value="Genomic_DNA"/>
</dbReference>
<dbReference type="SUPFAM" id="SSF47336">
    <property type="entry name" value="ACP-like"/>
    <property type="match status" value="1"/>
</dbReference>